<feature type="region of interest" description="Disordered" evidence="1">
    <location>
        <begin position="105"/>
        <end position="160"/>
    </location>
</feature>
<organism evidence="2 3">
    <name type="scientific">Colletotrichum navitas</name>
    <dbReference type="NCBI Taxonomy" id="681940"/>
    <lineage>
        <taxon>Eukaryota</taxon>
        <taxon>Fungi</taxon>
        <taxon>Dikarya</taxon>
        <taxon>Ascomycota</taxon>
        <taxon>Pezizomycotina</taxon>
        <taxon>Sordariomycetes</taxon>
        <taxon>Hypocreomycetidae</taxon>
        <taxon>Glomerellales</taxon>
        <taxon>Glomerellaceae</taxon>
        <taxon>Colletotrichum</taxon>
        <taxon>Colletotrichum graminicola species complex</taxon>
    </lineage>
</organism>
<sequence length="160" mass="18080">MDVQSARLRPQPTRFPRRYPRPGRWAVRRGRYRTWPSHSIQYGGRRLLPPFPLLSELGLENAVAAASTNALFLQETAIKGWKQHMQRLQGVPRWLAPLTCCLSSPHRTPQKQPTHVRLETPSDWRGSPSAAPEHPTSPEPLPKAVPNSMPTYFGANTSQC</sequence>
<dbReference type="AlphaFoldDB" id="A0AAD8V4A5"/>
<dbReference type="RefSeq" id="XP_060413613.1">
    <property type="nucleotide sequence ID" value="XM_060551667.1"/>
</dbReference>
<dbReference type="EMBL" id="JAHLJV010000034">
    <property type="protein sequence ID" value="KAK1590101.1"/>
    <property type="molecule type" value="Genomic_DNA"/>
</dbReference>
<dbReference type="GeneID" id="85435907"/>
<protein>
    <submittedName>
        <fullName evidence="2">Uncharacterized protein</fullName>
    </submittedName>
</protein>
<dbReference type="Proteomes" id="UP001230504">
    <property type="component" value="Unassembled WGS sequence"/>
</dbReference>
<proteinExistence type="predicted"/>
<gene>
    <name evidence="2" type="ORF">LY79DRAFT_229508</name>
</gene>
<keyword evidence="3" id="KW-1185">Reference proteome</keyword>
<feature type="compositionally biased region" description="Polar residues" evidence="1">
    <location>
        <begin position="148"/>
        <end position="160"/>
    </location>
</feature>
<accession>A0AAD8V4A5</accession>
<evidence type="ECO:0000313" key="2">
    <source>
        <dbReference type="EMBL" id="KAK1590101.1"/>
    </source>
</evidence>
<reference evidence="2" key="1">
    <citation type="submission" date="2021-06" db="EMBL/GenBank/DDBJ databases">
        <title>Comparative genomics, transcriptomics and evolutionary studies reveal genomic signatures of adaptation to plant cell wall in hemibiotrophic fungi.</title>
        <authorList>
            <consortium name="DOE Joint Genome Institute"/>
            <person name="Baroncelli R."/>
            <person name="Diaz J.F."/>
            <person name="Benocci T."/>
            <person name="Peng M."/>
            <person name="Battaglia E."/>
            <person name="Haridas S."/>
            <person name="Andreopoulos W."/>
            <person name="Labutti K."/>
            <person name="Pangilinan J."/>
            <person name="Floch G.L."/>
            <person name="Makela M.R."/>
            <person name="Henrissat B."/>
            <person name="Grigoriev I.V."/>
            <person name="Crouch J.A."/>
            <person name="De Vries R.P."/>
            <person name="Sukno S.A."/>
            <person name="Thon M.R."/>
        </authorList>
    </citation>
    <scope>NUCLEOTIDE SEQUENCE</scope>
    <source>
        <strain evidence="2">CBS 125086</strain>
    </source>
</reference>
<evidence type="ECO:0000313" key="3">
    <source>
        <dbReference type="Proteomes" id="UP001230504"/>
    </source>
</evidence>
<comment type="caution">
    <text evidence="2">The sequence shown here is derived from an EMBL/GenBank/DDBJ whole genome shotgun (WGS) entry which is preliminary data.</text>
</comment>
<evidence type="ECO:0000256" key="1">
    <source>
        <dbReference type="SAM" id="MobiDB-lite"/>
    </source>
</evidence>
<name>A0AAD8V4A5_9PEZI</name>